<dbReference type="PROSITE" id="PS51387">
    <property type="entry name" value="FAD_PCMH"/>
    <property type="match status" value="1"/>
</dbReference>
<dbReference type="Gene3D" id="3.30.390.50">
    <property type="entry name" value="CO dehydrogenase flavoprotein, C-terminal domain"/>
    <property type="match status" value="1"/>
</dbReference>
<dbReference type="InterPro" id="IPR016169">
    <property type="entry name" value="FAD-bd_PCMH_sub2"/>
</dbReference>
<feature type="domain" description="FAD-binding PCMH-type" evidence="3">
    <location>
        <begin position="1"/>
        <end position="191"/>
    </location>
</feature>
<comment type="caution">
    <text evidence="4">The sequence shown here is derived from an EMBL/GenBank/DDBJ whole genome shotgun (WGS) entry which is preliminary data.</text>
</comment>
<accession>A0ABT1Y2L7</accession>
<organism evidence="4 5">
    <name type="scientific">Dehalobacterium formicoaceticum</name>
    <dbReference type="NCBI Taxonomy" id="51515"/>
    <lineage>
        <taxon>Bacteria</taxon>
        <taxon>Bacillati</taxon>
        <taxon>Bacillota</taxon>
        <taxon>Clostridia</taxon>
        <taxon>Eubacteriales</taxon>
        <taxon>Peptococcaceae</taxon>
        <taxon>Dehalobacterium</taxon>
    </lineage>
</organism>
<proteinExistence type="predicted"/>
<dbReference type="Proteomes" id="UP001524944">
    <property type="component" value="Unassembled WGS sequence"/>
</dbReference>
<dbReference type="Pfam" id="PF03450">
    <property type="entry name" value="CO_deh_flav_C"/>
    <property type="match status" value="1"/>
</dbReference>
<dbReference type="InterPro" id="IPR036683">
    <property type="entry name" value="CO_DH_flav_C_dom_sf"/>
</dbReference>
<dbReference type="PANTHER" id="PTHR42659">
    <property type="entry name" value="XANTHINE DEHYDROGENASE SUBUNIT C-RELATED"/>
    <property type="match status" value="1"/>
</dbReference>
<keyword evidence="1" id="KW-0285">Flavoprotein</keyword>
<dbReference type="InterPro" id="IPR002346">
    <property type="entry name" value="Mopterin_DH_FAD-bd"/>
</dbReference>
<reference evidence="4 5" key="1">
    <citation type="submission" date="2022-08" db="EMBL/GenBank/DDBJ databases">
        <title>Proteogenomics of the novel Dehalobacterium formicoaceticum strain EZ94 highlights a key role of methyltransferases during anaerobic dichloromethane degradation.</title>
        <authorList>
            <person name="Wasmund K."/>
        </authorList>
    </citation>
    <scope>NUCLEOTIDE SEQUENCE [LARGE SCALE GENOMIC DNA]</scope>
    <source>
        <strain evidence="4 5">EZ94</strain>
    </source>
</reference>
<evidence type="ECO:0000313" key="4">
    <source>
        <dbReference type="EMBL" id="MCR6545112.1"/>
    </source>
</evidence>
<evidence type="ECO:0000313" key="5">
    <source>
        <dbReference type="Proteomes" id="UP001524944"/>
    </source>
</evidence>
<sequence>MYSVRQYLFPRTLEEAHQLLHNHPSNTIIGGSTYLRLGGKTIDTAVDISRLGLKYIMETEDTIVIGAGTTLREVENSPLLNRYFNGILNKSVRHIVGVQLRNLATVGANVFARFGFSDLNTALLTLDVDVELYQGGLMPLRQFLQKGVGGRDILVKLIIQKSERQASFQMLRNSQGDYAILNAAVSRLENDWRIVVGARPGRCEIAGGASAFLGEGSLTPERIDQATQMAVGEMTFGSNIRGSKEYRQGICPVLIKRAVQEVLAWK</sequence>
<protein>
    <submittedName>
        <fullName evidence="4">FAD binding domain-containing protein</fullName>
    </submittedName>
</protein>
<dbReference type="InterPro" id="IPR051312">
    <property type="entry name" value="Diverse_Substr_Oxidored"/>
</dbReference>
<dbReference type="SUPFAM" id="SSF55447">
    <property type="entry name" value="CO dehydrogenase flavoprotein C-terminal domain-like"/>
    <property type="match status" value="1"/>
</dbReference>
<name>A0ABT1Y2L7_9FIRM</name>
<keyword evidence="5" id="KW-1185">Reference proteome</keyword>
<evidence type="ECO:0000256" key="1">
    <source>
        <dbReference type="ARBA" id="ARBA00022630"/>
    </source>
</evidence>
<dbReference type="PANTHER" id="PTHR42659:SF9">
    <property type="entry name" value="XANTHINE DEHYDROGENASE FAD-BINDING SUBUNIT XDHB-RELATED"/>
    <property type="match status" value="1"/>
</dbReference>
<gene>
    <name evidence="4" type="ORF">NVS47_06215</name>
</gene>
<dbReference type="InterPro" id="IPR005107">
    <property type="entry name" value="CO_DH_flav_C"/>
</dbReference>
<dbReference type="InterPro" id="IPR016166">
    <property type="entry name" value="FAD-bd_PCMH"/>
</dbReference>
<evidence type="ECO:0000256" key="2">
    <source>
        <dbReference type="ARBA" id="ARBA00023002"/>
    </source>
</evidence>
<dbReference type="SMART" id="SM01092">
    <property type="entry name" value="CO_deh_flav_C"/>
    <property type="match status" value="1"/>
</dbReference>
<dbReference type="Pfam" id="PF00941">
    <property type="entry name" value="FAD_binding_5"/>
    <property type="match status" value="1"/>
</dbReference>
<dbReference type="EMBL" id="JANPWE010000002">
    <property type="protein sequence ID" value="MCR6545112.1"/>
    <property type="molecule type" value="Genomic_DNA"/>
</dbReference>
<dbReference type="InterPro" id="IPR036318">
    <property type="entry name" value="FAD-bd_PCMH-like_sf"/>
</dbReference>
<keyword evidence="2" id="KW-0560">Oxidoreductase</keyword>
<evidence type="ECO:0000259" key="3">
    <source>
        <dbReference type="PROSITE" id="PS51387"/>
    </source>
</evidence>
<dbReference type="Gene3D" id="3.30.465.10">
    <property type="match status" value="1"/>
</dbReference>
<dbReference type="SUPFAM" id="SSF56176">
    <property type="entry name" value="FAD-binding/transporter-associated domain-like"/>
    <property type="match status" value="1"/>
</dbReference>